<dbReference type="OrthoDB" id="2431486at2759"/>
<feature type="non-terminal residue" evidence="2">
    <location>
        <position position="1"/>
    </location>
</feature>
<evidence type="ECO:0000313" key="2">
    <source>
        <dbReference type="EMBL" id="PWW72812.1"/>
    </source>
</evidence>
<dbReference type="EMBL" id="PYWC01000094">
    <property type="protein sequence ID" value="PWW72812.1"/>
    <property type="molecule type" value="Genomic_DNA"/>
</dbReference>
<comment type="caution">
    <text evidence="2">The sequence shown here is derived from an EMBL/GenBank/DDBJ whole genome shotgun (WGS) entry which is preliminary data.</text>
</comment>
<dbReference type="Pfam" id="PF13843">
    <property type="entry name" value="DDE_Tnp_1_7"/>
    <property type="match status" value="1"/>
</dbReference>
<name>A0A317SEF5_9PEZI</name>
<dbReference type="AlphaFoldDB" id="A0A317SEF5"/>
<evidence type="ECO:0000259" key="1">
    <source>
        <dbReference type="Pfam" id="PF13843"/>
    </source>
</evidence>
<feature type="domain" description="PiggyBac transposable element-derived protein" evidence="1">
    <location>
        <begin position="3"/>
        <end position="104"/>
    </location>
</feature>
<organism evidence="2 3">
    <name type="scientific">Tuber magnatum</name>
    <name type="common">white Piedmont truffle</name>
    <dbReference type="NCBI Taxonomy" id="42249"/>
    <lineage>
        <taxon>Eukaryota</taxon>
        <taxon>Fungi</taxon>
        <taxon>Dikarya</taxon>
        <taxon>Ascomycota</taxon>
        <taxon>Pezizomycotina</taxon>
        <taxon>Pezizomycetes</taxon>
        <taxon>Pezizales</taxon>
        <taxon>Tuberaceae</taxon>
        <taxon>Tuber</taxon>
    </lineage>
</organism>
<gene>
    <name evidence="2" type="ORF">C7212DRAFT_52859</name>
</gene>
<dbReference type="STRING" id="42249.A0A317SEF5"/>
<sequence>LQWEDSGSIHLLSIIHQITNFVNRERKKPRTTSTNATITCRAFAPGCQNEILPIPLIIDDYNYNVNGVDRADQVRASYPTQLKALRNWLPLFFWILDTSIVNSFLL</sequence>
<keyword evidence="3" id="KW-1185">Reference proteome</keyword>
<reference evidence="2 3" key="1">
    <citation type="submission" date="2018-03" db="EMBL/GenBank/DDBJ databases">
        <title>Genomes of Pezizomycetes fungi and the evolution of truffles.</title>
        <authorList>
            <person name="Murat C."/>
            <person name="Payen T."/>
            <person name="Noel B."/>
            <person name="Kuo A."/>
            <person name="Martin F.M."/>
        </authorList>
    </citation>
    <scope>NUCLEOTIDE SEQUENCE [LARGE SCALE GENOMIC DNA]</scope>
    <source>
        <strain evidence="2">091103-1</strain>
    </source>
</reference>
<evidence type="ECO:0000313" key="3">
    <source>
        <dbReference type="Proteomes" id="UP000246991"/>
    </source>
</evidence>
<dbReference type="Proteomes" id="UP000246991">
    <property type="component" value="Unassembled WGS sequence"/>
</dbReference>
<feature type="non-terminal residue" evidence="2">
    <location>
        <position position="106"/>
    </location>
</feature>
<accession>A0A317SEF5</accession>
<proteinExistence type="predicted"/>
<protein>
    <recommendedName>
        <fullName evidence="1">PiggyBac transposable element-derived protein domain-containing protein</fullName>
    </recommendedName>
</protein>
<dbReference type="InterPro" id="IPR029526">
    <property type="entry name" value="PGBD"/>
</dbReference>